<dbReference type="EMBL" id="RIBY02001912">
    <property type="protein sequence ID" value="KAH9827097.1"/>
    <property type="molecule type" value="Genomic_DNA"/>
</dbReference>
<sequence>MTQPPSRARLQQALLLQIFRDDQHASSTLVFSLWIWISGFSGASYGALTPVNSLISPALAFLYRPLGSRFSASSTGISTKTSMKGRGSSVFWVRACSSRASWRSALYGEMKEVRARVVESAKSLATWQSDIHQHPGAIASRWVGGWHYLRYAPDVLLAVFGREAQVFVQAEAHVVAVETVGGQAEVEEVLLEGGRDGRLAGGRQAGEPDGGALLLAELTALLATETVVPGDVAVDGSVSDSLLIV</sequence>
<dbReference type="AlphaFoldDB" id="A0A9W7SR92"/>
<name>A0A9W7SR92_9PEZI</name>
<gene>
    <name evidence="1" type="ORF">Tdes44962_MAKER03066</name>
</gene>
<dbReference type="Proteomes" id="UP001138500">
    <property type="component" value="Unassembled WGS sequence"/>
</dbReference>
<keyword evidence="2" id="KW-1185">Reference proteome</keyword>
<protein>
    <submittedName>
        <fullName evidence="1">V-type proton ATPase subunit C</fullName>
    </submittedName>
</protein>
<proteinExistence type="predicted"/>
<evidence type="ECO:0000313" key="2">
    <source>
        <dbReference type="Proteomes" id="UP001138500"/>
    </source>
</evidence>
<evidence type="ECO:0000313" key="1">
    <source>
        <dbReference type="EMBL" id="KAH9827097.1"/>
    </source>
</evidence>
<reference evidence="1 2" key="1">
    <citation type="journal article" date="2018" name="IMA Fungus">
        <title>IMA Genome-F 10: Nine draft genome sequences of Claviceps purpurea s.lat., including C. arundinis, C. humidiphila, and C. cf. spartinae, pseudomolecules for the pitch canker pathogen Fusarium circinatum, draft genome of Davidsoniella eucalypti, Grosmannia galeiformis, Quambalaria eucalypti, and Teratosphaeria destructans.</title>
        <authorList>
            <person name="Wingfield B.D."/>
            <person name="Liu M."/>
            <person name="Nguyen H.D."/>
            <person name="Lane F.A."/>
            <person name="Morgan S.W."/>
            <person name="De Vos L."/>
            <person name="Wilken P.M."/>
            <person name="Duong T.A."/>
            <person name="Aylward J."/>
            <person name="Coetzee M.P."/>
            <person name="Dadej K."/>
            <person name="De Beer Z.W."/>
            <person name="Findlay W."/>
            <person name="Havenga M."/>
            <person name="Kolarik M."/>
            <person name="Menzies J.G."/>
            <person name="Naidoo K."/>
            <person name="Pochopski O."/>
            <person name="Shoukouhi P."/>
            <person name="Santana Q.C."/>
            <person name="Seifert K.A."/>
            <person name="Soal N."/>
            <person name="Steenkamp E.T."/>
            <person name="Tatham C.T."/>
            <person name="van der Nest M.A."/>
            <person name="Wingfield M.J."/>
        </authorList>
    </citation>
    <scope>NUCLEOTIDE SEQUENCE [LARGE SCALE GENOMIC DNA]</scope>
    <source>
        <strain evidence="1">CMW44962</strain>
    </source>
</reference>
<reference evidence="1 2" key="2">
    <citation type="journal article" date="2021" name="Curr. Genet.">
        <title>Genetic response to nitrogen starvation in the aggressive Eucalyptus foliar pathogen Teratosphaeria destructans.</title>
        <authorList>
            <person name="Havenga M."/>
            <person name="Wingfield B.D."/>
            <person name="Wingfield M.J."/>
            <person name="Dreyer L.L."/>
            <person name="Roets F."/>
            <person name="Aylward J."/>
        </authorList>
    </citation>
    <scope>NUCLEOTIDE SEQUENCE [LARGE SCALE GENOMIC DNA]</scope>
    <source>
        <strain evidence="1">CMW44962</strain>
    </source>
</reference>
<comment type="caution">
    <text evidence="1">The sequence shown here is derived from an EMBL/GenBank/DDBJ whole genome shotgun (WGS) entry which is preliminary data.</text>
</comment>
<accession>A0A9W7SR92</accession>
<organism evidence="1 2">
    <name type="scientific">Teratosphaeria destructans</name>
    <dbReference type="NCBI Taxonomy" id="418781"/>
    <lineage>
        <taxon>Eukaryota</taxon>
        <taxon>Fungi</taxon>
        <taxon>Dikarya</taxon>
        <taxon>Ascomycota</taxon>
        <taxon>Pezizomycotina</taxon>
        <taxon>Dothideomycetes</taxon>
        <taxon>Dothideomycetidae</taxon>
        <taxon>Mycosphaerellales</taxon>
        <taxon>Teratosphaeriaceae</taxon>
        <taxon>Teratosphaeria</taxon>
    </lineage>
</organism>